<feature type="transmembrane region" description="Helical" evidence="2">
    <location>
        <begin position="561"/>
        <end position="584"/>
    </location>
</feature>
<sequence>MNVVVQAINADAGTFGDWVGWANVWSLPVGATALAVVAWEKATRRAELATVDLEQAERELAAVMLAQSQVARARLLGTDQPEDTYANVKFIRGTGRFREVGGADVGDMASVLEYYRTLTPGRLVILGEPGAGKTVLALQLLIRLLEERETSGQPGPVPLLLSAASWPADHPLEQWLAQQIAQRFALSEQAAVGLIQKRRILPIIDGLDEMGVAGMSRRADSAVAALNGYMRARERAAVVVTCRNTEYAQLTTRLDRATHVEIRPLDGRKSASYLSQQLRDESDLNRWAPVLAELDAYPAGVLAAELATPWRLTLATAIYRADGDPSELLPEKDVGQTGREKYAERVNSLLLSRYVSALVRVSDDDRYSAENVERWLGKIAVHLDWRARHGLSGTDIVLSEWWRISGSIKATLAHFTLASLPALLALLPALSGEQEFFVVAAVLLLLASGAIRHPSPHHLTFRLGTSHAFRRFKSGFFSGIMTTFLGMIVAGFIGSFLPSSVQSSAMVFIFVLVTGLAGGFVGDQVGGVGAGVLLGLTAGIFGIFSFGVATQIVGELQPDSITTLVVMLAGGSVVGNVIGLVVMLNDSSPQPVGPYGVIRADGLHGLAIGLVTWLLFNLFGITLGLNAEFSSGIRVGLISGFVVSWVLVISFGSHTWCRYHLARVLAAQQRRSPMRLGGFLEWASQAGLLRISGISYQFRHSQLQHWLARGAAAEEDVRRQA</sequence>
<reference evidence="4" key="1">
    <citation type="submission" date="2021-01" db="EMBL/GenBank/DDBJ databases">
        <title>Whole genome shotgun sequence of Acrocarpospora phusangensis NBRC 108782.</title>
        <authorList>
            <person name="Komaki H."/>
            <person name="Tamura T."/>
        </authorList>
    </citation>
    <scope>NUCLEOTIDE SEQUENCE</scope>
    <source>
        <strain evidence="4">NBRC 108782</strain>
    </source>
</reference>
<keyword evidence="5" id="KW-1185">Reference proteome</keyword>
<feature type="transmembrane region" description="Helical" evidence="2">
    <location>
        <begin position="475"/>
        <end position="497"/>
    </location>
</feature>
<evidence type="ECO:0000256" key="2">
    <source>
        <dbReference type="SAM" id="Phobius"/>
    </source>
</evidence>
<dbReference type="EMBL" id="BOOA01000089">
    <property type="protein sequence ID" value="GIH28679.1"/>
    <property type="molecule type" value="Genomic_DNA"/>
</dbReference>
<dbReference type="RefSeq" id="WP_204045299.1">
    <property type="nucleotide sequence ID" value="NZ_BOOA01000089.1"/>
</dbReference>
<dbReference type="SUPFAM" id="SSF52540">
    <property type="entry name" value="P-loop containing nucleoside triphosphate hydrolases"/>
    <property type="match status" value="1"/>
</dbReference>
<feature type="transmembrane region" description="Helical" evidence="2">
    <location>
        <begin position="503"/>
        <end position="521"/>
    </location>
</feature>
<feature type="transmembrane region" description="Helical" evidence="2">
    <location>
        <begin position="436"/>
        <end position="454"/>
    </location>
</feature>
<accession>A0A919QGI3</accession>
<feature type="coiled-coil region" evidence="1">
    <location>
        <begin position="39"/>
        <end position="66"/>
    </location>
</feature>
<evidence type="ECO:0000256" key="1">
    <source>
        <dbReference type="SAM" id="Coils"/>
    </source>
</evidence>
<dbReference type="Pfam" id="PF05729">
    <property type="entry name" value="NACHT"/>
    <property type="match status" value="1"/>
</dbReference>
<feature type="transmembrane region" description="Helical" evidence="2">
    <location>
        <begin position="20"/>
        <end position="39"/>
    </location>
</feature>
<name>A0A919QGI3_9ACTN</name>
<dbReference type="PROSITE" id="PS50837">
    <property type="entry name" value="NACHT"/>
    <property type="match status" value="1"/>
</dbReference>
<protein>
    <recommendedName>
        <fullName evidence="3">NACHT domain-containing protein</fullName>
    </recommendedName>
</protein>
<dbReference type="InterPro" id="IPR027417">
    <property type="entry name" value="P-loop_NTPase"/>
</dbReference>
<organism evidence="4 5">
    <name type="scientific">Acrocarpospora phusangensis</name>
    <dbReference type="NCBI Taxonomy" id="1070424"/>
    <lineage>
        <taxon>Bacteria</taxon>
        <taxon>Bacillati</taxon>
        <taxon>Actinomycetota</taxon>
        <taxon>Actinomycetes</taxon>
        <taxon>Streptosporangiales</taxon>
        <taxon>Streptosporangiaceae</taxon>
        <taxon>Acrocarpospora</taxon>
    </lineage>
</organism>
<comment type="caution">
    <text evidence="4">The sequence shown here is derived from an EMBL/GenBank/DDBJ whole genome shotgun (WGS) entry which is preliminary data.</text>
</comment>
<proteinExistence type="predicted"/>
<evidence type="ECO:0000313" key="4">
    <source>
        <dbReference type="EMBL" id="GIH28679.1"/>
    </source>
</evidence>
<dbReference type="Gene3D" id="3.40.50.300">
    <property type="entry name" value="P-loop containing nucleotide triphosphate hydrolases"/>
    <property type="match status" value="1"/>
</dbReference>
<feature type="transmembrane region" description="Helical" evidence="2">
    <location>
        <begin position="605"/>
        <end position="627"/>
    </location>
</feature>
<keyword evidence="1" id="KW-0175">Coiled coil</keyword>
<keyword evidence="2" id="KW-0472">Membrane</keyword>
<dbReference type="AlphaFoldDB" id="A0A919QGI3"/>
<feature type="transmembrane region" description="Helical" evidence="2">
    <location>
        <begin position="412"/>
        <end position="430"/>
    </location>
</feature>
<gene>
    <name evidence="4" type="ORF">Aph01nite_69890</name>
</gene>
<evidence type="ECO:0000259" key="3">
    <source>
        <dbReference type="PROSITE" id="PS50837"/>
    </source>
</evidence>
<keyword evidence="2" id="KW-0812">Transmembrane</keyword>
<feature type="transmembrane region" description="Helical" evidence="2">
    <location>
        <begin position="633"/>
        <end position="653"/>
    </location>
</feature>
<dbReference type="InterPro" id="IPR007111">
    <property type="entry name" value="NACHT_NTPase"/>
</dbReference>
<dbReference type="Proteomes" id="UP000640052">
    <property type="component" value="Unassembled WGS sequence"/>
</dbReference>
<feature type="transmembrane region" description="Helical" evidence="2">
    <location>
        <begin position="528"/>
        <end position="549"/>
    </location>
</feature>
<evidence type="ECO:0000313" key="5">
    <source>
        <dbReference type="Proteomes" id="UP000640052"/>
    </source>
</evidence>
<feature type="domain" description="NACHT" evidence="3">
    <location>
        <begin position="121"/>
        <end position="210"/>
    </location>
</feature>
<keyword evidence="2" id="KW-1133">Transmembrane helix</keyword>